<organism evidence="1 2">
    <name type="scientific">Pseudarthrobacter phenanthrenivorans (strain DSM 18606 / JCM 16027 / LMG 23796 / Sphe3)</name>
    <name type="common">Arthrobacter phenanthrenivorans</name>
    <dbReference type="NCBI Taxonomy" id="930171"/>
    <lineage>
        <taxon>Bacteria</taxon>
        <taxon>Bacillati</taxon>
        <taxon>Actinomycetota</taxon>
        <taxon>Actinomycetes</taxon>
        <taxon>Micrococcales</taxon>
        <taxon>Micrococcaceae</taxon>
        <taxon>Pseudarthrobacter</taxon>
    </lineage>
</organism>
<dbReference type="AlphaFoldDB" id="F0M416"/>
<dbReference type="KEGG" id="apn:Asphe3_33980"/>
<evidence type="ECO:0000313" key="1">
    <source>
        <dbReference type="EMBL" id="ADX74503.1"/>
    </source>
</evidence>
<name>F0M416_PSEPM</name>
<dbReference type="OrthoDB" id="4950963at2"/>
<dbReference type="HOGENOM" id="CLU_2491101_0_0_11"/>
<proteinExistence type="predicted"/>
<protein>
    <submittedName>
        <fullName evidence="1">Uncharacterized protein</fullName>
    </submittedName>
</protein>
<dbReference type="EMBL" id="CP002379">
    <property type="protein sequence ID" value="ADX74503.1"/>
    <property type="molecule type" value="Genomic_DNA"/>
</dbReference>
<gene>
    <name evidence="1" type="ordered locus">Asphe3_33980</name>
</gene>
<accession>F0M416</accession>
<sequence length="86" mass="9532">MYSTGADGPEQPDRAIELRQGTAQRFRNTDLPLEKLWMYYYGIGGDIDEMSLDAYLHEALDIPAAQVGLIAAAMTEMTEMTEGDSI</sequence>
<evidence type="ECO:0000313" key="2">
    <source>
        <dbReference type="Proteomes" id="UP000008639"/>
    </source>
</evidence>
<reference evidence="1 2" key="1">
    <citation type="journal article" date="2011" name="Stand. Genomic Sci.">
        <title>Complete genome sequence of Arthrobacter phenanthrenivorans type strain (Sphe3).</title>
        <authorList>
            <person name="Kallimanis A."/>
            <person name="Labutti K.M."/>
            <person name="Lapidus A."/>
            <person name="Clum A."/>
            <person name="Lykidis A."/>
            <person name="Mavromatis K."/>
            <person name="Pagani I."/>
            <person name="Liolios K."/>
            <person name="Ivanova N."/>
            <person name="Goodwin L."/>
            <person name="Pitluck S."/>
            <person name="Chen A."/>
            <person name="Palaniappan K."/>
            <person name="Markowitz V."/>
            <person name="Bristow J."/>
            <person name="Velentzas A.D."/>
            <person name="Perisynakis A."/>
            <person name="Ouzounis C.C."/>
            <person name="Kyrpides N.C."/>
            <person name="Koukkou A.I."/>
            <person name="Drainas C."/>
        </authorList>
    </citation>
    <scope>NUCLEOTIDE SEQUENCE [LARGE SCALE GENOMIC DNA]</scope>
    <source>
        <strain evidence="2">DSM 18606 / JCM 16027 / LMG 23796 / Sphe3</strain>
    </source>
</reference>
<dbReference type="Proteomes" id="UP000008639">
    <property type="component" value="Chromosome"/>
</dbReference>
<dbReference type="RefSeq" id="WP_013602391.1">
    <property type="nucleotide sequence ID" value="NC_015145.1"/>
</dbReference>
<dbReference type="STRING" id="930171.Asphe3_33980"/>